<evidence type="ECO:0000313" key="1">
    <source>
        <dbReference type="EMBL" id="APZ54998.1"/>
    </source>
</evidence>
<reference evidence="1 2" key="1">
    <citation type="submission" date="2016-04" db="EMBL/GenBank/DDBJ databases">
        <title>Deep-sea bacteria in the southern Pacific.</title>
        <authorList>
            <person name="Tang K."/>
        </authorList>
    </citation>
    <scope>NUCLEOTIDE SEQUENCE [LARGE SCALE GENOMIC DNA]</scope>
    <source>
        <strain evidence="1 2">JLT2014</strain>
    </source>
</reference>
<dbReference type="EMBL" id="CP015093">
    <property type="protein sequence ID" value="APZ54998.1"/>
    <property type="molecule type" value="Genomic_DNA"/>
</dbReference>
<dbReference type="STRING" id="1250539.Ga0080574_TMP4664"/>
<proteinExistence type="predicted"/>
<accession>A0A1P8V038</accession>
<keyword evidence="2" id="KW-1185">Reference proteome</keyword>
<dbReference type="KEGG" id="paby:Ga0080574_TMP4664"/>
<evidence type="ECO:0000313" key="2">
    <source>
        <dbReference type="Proteomes" id="UP000187059"/>
    </source>
</evidence>
<dbReference type="AlphaFoldDB" id="A0A1P8V038"/>
<protein>
    <submittedName>
        <fullName evidence="1">Uncharacterized protein</fullName>
    </submittedName>
</protein>
<sequence length="96" mass="10706">MRVTPALSSGNCREYSVNRARATRQVFDACVCFLPVYPEESDCFVNLAPEGGGAICRFMDMKVTRDMRATRVTKAMRGMKVMRAMRVTKGAAAPRH</sequence>
<organism evidence="1 2">
    <name type="scientific">Salipiger abyssi</name>
    <dbReference type="NCBI Taxonomy" id="1250539"/>
    <lineage>
        <taxon>Bacteria</taxon>
        <taxon>Pseudomonadati</taxon>
        <taxon>Pseudomonadota</taxon>
        <taxon>Alphaproteobacteria</taxon>
        <taxon>Rhodobacterales</taxon>
        <taxon>Roseobacteraceae</taxon>
        <taxon>Salipiger</taxon>
    </lineage>
</organism>
<gene>
    <name evidence="1" type="ORF">Ga0080574_TMP4664</name>
</gene>
<name>A0A1P8V038_9RHOB</name>
<dbReference type="Proteomes" id="UP000187059">
    <property type="component" value="Chromosome"/>
</dbReference>